<organism evidence="3 4">
    <name type="scientific">Streptomyces ipomoeae 91-03</name>
    <dbReference type="NCBI Taxonomy" id="698759"/>
    <lineage>
        <taxon>Bacteria</taxon>
        <taxon>Bacillati</taxon>
        <taxon>Actinomycetota</taxon>
        <taxon>Actinomycetes</taxon>
        <taxon>Kitasatosporales</taxon>
        <taxon>Streptomycetaceae</taxon>
        <taxon>Streptomyces</taxon>
    </lineage>
</organism>
<evidence type="ECO:0000256" key="1">
    <source>
        <dbReference type="ARBA" id="ARBA00023002"/>
    </source>
</evidence>
<accession>L1L8A3</accession>
<proteinExistence type="predicted"/>
<gene>
    <name evidence="3" type="ORF">STRIP9103_09102</name>
</gene>
<keyword evidence="4" id="KW-1185">Reference proteome</keyword>
<dbReference type="Gene3D" id="3.40.309.10">
    <property type="entry name" value="Aldehyde Dehydrogenase, Chain A, domain 2"/>
    <property type="match status" value="1"/>
</dbReference>
<dbReference type="InterPro" id="IPR016163">
    <property type="entry name" value="Ald_DH_C"/>
</dbReference>
<protein>
    <recommendedName>
        <fullName evidence="2">Aldehyde dehydrogenase domain-containing protein</fullName>
    </recommendedName>
</protein>
<comment type="caution">
    <text evidence="3">The sequence shown here is derived from an EMBL/GenBank/DDBJ whole genome shotgun (WGS) entry which is preliminary data.</text>
</comment>
<name>L1L8A3_9ACTN</name>
<dbReference type="Pfam" id="PF00171">
    <property type="entry name" value="Aldedh"/>
    <property type="match status" value="1"/>
</dbReference>
<dbReference type="GO" id="GO:0016620">
    <property type="term" value="F:oxidoreductase activity, acting on the aldehyde or oxo group of donors, NAD or NADP as acceptor"/>
    <property type="evidence" value="ECO:0007669"/>
    <property type="project" value="InterPro"/>
</dbReference>
<dbReference type="InterPro" id="IPR016160">
    <property type="entry name" value="Ald_DH_CS_CYS"/>
</dbReference>
<reference evidence="3 4" key="1">
    <citation type="submission" date="2012-11" db="EMBL/GenBank/DDBJ databases">
        <authorList>
            <person name="Huguet-Tapia J.C."/>
            <person name="Durkin A.S."/>
            <person name="Pettis G.S."/>
            <person name="Badger J.H."/>
        </authorList>
    </citation>
    <scope>NUCLEOTIDE SEQUENCE [LARGE SCALE GENOMIC DNA]</scope>
    <source>
        <strain evidence="3 4">91-03</strain>
    </source>
</reference>
<dbReference type="Proteomes" id="UP000010411">
    <property type="component" value="Unassembled WGS sequence"/>
</dbReference>
<dbReference type="SUPFAM" id="SSF53720">
    <property type="entry name" value="ALDH-like"/>
    <property type="match status" value="1"/>
</dbReference>
<feature type="domain" description="Aldehyde dehydrogenase" evidence="2">
    <location>
        <begin position="2"/>
        <end position="56"/>
    </location>
</feature>
<dbReference type="InterPro" id="IPR016161">
    <property type="entry name" value="Ald_DH/histidinol_DH"/>
</dbReference>
<evidence type="ECO:0000313" key="4">
    <source>
        <dbReference type="Proteomes" id="UP000010411"/>
    </source>
</evidence>
<dbReference type="PATRIC" id="fig|698759.3.peg.446"/>
<dbReference type="InterPro" id="IPR015590">
    <property type="entry name" value="Aldehyde_DH_dom"/>
</dbReference>
<dbReference type="PROSITE" id="PS00070">
    <property type="entry name" value="ALDEHYDE_DEHYDR_CYS"/>
    <property type="match status" value="1"/>
</dbReference>
<evidence type="ECO:0000313" key="3">
    <source>
        <dbReference type="EMBL" id="EKX69034.1"/>
    </source>
</evidence>
<sequence>MAGALINAGQNCTAATRAYVQRPLYEAFVERVASLMGGVRLGPVDDPATDMGSLISFR</sequence>
<evidence type="ECO:0000259" key="2">
    <source>
        <dbReference type="Pfam" id="PF00171"/>
    </source>
</evidence>
<dbReference type="AlphaFoldDB" id="L1L8A3"/>
<keyword evidence="1" id="KW-0560">Oxidoreductase</keyword>
<dbReference type="EMBL" id="AEJC01000040">
    <property type="protein sequence ID" value="EKX69034.1"/>
    <property type="molecule type" value="Genomic_DNA"/>
</dbReference>